<dbReference type="OrthoDB" id="9803948at2"/>
<protein>
    <recommendedName>
        <fullName evidence="3">Bacteriocin-protection, YdeI or OmpD-Associated</fullName>
    </recommendedName>
</protein>
<dbReference type="AlphaFoldDB" id="A0A1M6MDY1"/>
<dbReference type="Pfam" id="PF13376">
    <property type="entry name" value="OmdA"/>
    <property type="match status" value="1"/>
</dbReference>
<sequence>MTVMKFEAELLGIKGWLIIRIPADISEMLPSRGMVMAEVEVKSERFEVPLEPDGEGSHWFKVDEALFQGMGLAVGDVLFLSIKPLKDWSEPVVPSDLNDSLDLFDVKTQWDKITVKARWEWIRWIRDTNNPQTREKRIETACSMLAAGKKRPCCFNNARCTEAYVSKNGVLDVSNN</sequence>
<name>A0A1M6MDY1_9FIRM</name>
<dbReference type="Proteomes" id="UP000184052">
    <property type="component" value="Unassembled WGS sequence"/>
</dbReference>
<organism evidence="1 2">
    <name type="scientific">Dethiosulfatibacter aminovorans DSM 17477</name>
    <dbReference type="NCBI Taxonomy" id="1121476"/>
    <lineage>
        <taxon>Bacteria</taxon>
        <taxon>Bacillati</taxon>
        <taxon>Bacillota</taxon>
        <taxon>Tissierellia</taxon>
        <taxon>Dethiosulfatibacter</taxon>
    </lineage>
</organism>
<dbReference type="Gene3D" id="2.40.30.100">
    <property type="entry name" value="AF2212/PG0164-like"/>
    <property type="match status" value="1"/>
</dbReference>
<accession>A0A1M6MDY1</accession>
<evidence type="ECO:0000313" key="1">
    <source>
        <dbReference type="EMBL" id="SHJ81657.1"/>
    </source>
</evidence>
<dbReference type="SUPFAM" id="SSF141694">
    <property type="entry name" value="AF2212/PG0164-like"/>
    <property type="match status" value="1"/>
</dbReference>
<dbReference type="EMBL" id="FQZL01000041">
    <property type="protein sequence ID" value="SHJ81657.1"/>
    <property type="molecule type" value="Genomic_DNA"/>
</dbReference>
<dbReference type="InterPro" id="IPR015018">
    <property type="entry name" value="DUF1905"/>
</dbReference>
<evidence type="ECO:0000313" key="2">
    <source>
        <dbReference type="Proteomes" id="UP000184052"/>
    </source>
</evidence>
<gene>
    <name evidence="1" type="ORF">SAMN02745751_03443</name>
</gene>
<keyword evidence="2" id="KW-1185">Reference proteome</keyword>
<dbReference type="InterPro" id="IPR037079">
    <property type="entry name" value="AF2212/PG0164-like_sf"/>
</dbReference>
<reference evidence="1 2" key="1">
    <citation type="submission" date="2016-11" db="EMBL/GenBank/DDBJ databases">
        <authorList>
            <person name="Jaros S."/>
            <person name="Januszkiewicz K."/>
            <person name="Wedrychowicz H."/>
        </authorList>
    </citation>
    <scope>NUCLEOTIDE SEQUENCE [LARGE SCALE GENOMIC DNA]</scope>
    <source>
        <strain evidence="1 2">DSM 17477</strain>
    </source>
</reference>
<dbReference type="RefSeq" id="WP_073050794.1">
    <property type="nucleotide sequence ID" value="NZ_FQZL01000041.1"/>
</dbReference>
<dbReference type="Pfam" id="PF08922">
    <property type="entry name" value="DUF1905"/>
    <property type="match status" value="1"/>
</dbReference>
<evidence type="ECO:0008006" key="3">
    <source>
        <dbReference type="Google" id="ProtNLM"/>
    </source>
</evidence>
<proteinExistence type="predicted"/>
<dbReference type="STRING" id="1121476.SAMN02745751_03443"/>